<dbReference type="KEGG" id="rba:RB1872"/>
<evidence type="ECO:0000313" key="1">
    <source>
        <dbReference type="EMBL" id="CAD72308.1"/>
    </source>
</evidence>
<name>Q7UWQ4_RHOBA</name>
<dbReference type="STRING" id="243090.RB1872"/>
<reference evidence="1 2" key="1">
    <citation type="journal article" date="2003" name="Proc. Natl. Acad. Sci. U.S.A.">
        <title>Complete genome sequence of the marine planctomycete Pirellula sp. strain 1.</title>
        <authorList>
            <person name="Gloeckner F.O."/>
            <person name="Kube M."/>
            <person name="Bauer M."/>
            <person name="Teeling H."/>
            <person name="Lombardot T."/>
            <person name="Ludwig W."/>
            <person name="Gade D."/>
            <person name="Beck A."/>
            <person name="Borzym K."/>
            <person name="Heitmann K."/>
            <person name="Rabus R."/>
            <person name="Schlesner H."/>
            <person name="Amann R."/>
            <person name="Reinhardt R."/>
        </authorList>
    </citation>
    <scope>NUCLEOTIDE SEQUENCE [LARGE SCALE GENOMIC DNA]</scope>
    <source>
        <strain evidence="2">DSM 10527 / NCIMB 13988 / SH1</strain>
    </source>
</reference>
<dbReference type="Proteomes" id="UP000001025">
    <property type="component" value="Chromosome"/>
</dbReference>
<dbReference type="InParanoid" id="Q7UWQ4"/>
<dbReference type="AlphaFoldDB" id="Q7UWQ4"/>
<dbReference type="HOGENOM" id="CLU_3332192_0_0_0"/>
<keyword evidence="2" id="KW-1185">Reference proteome</keyword>
<dbReference type="EnsemblBacteria" id="CAD72308">
    <property type="protein sequence ID" value="CAD72308"/>
    <property type="gene ID" value="RB1872"/>
</dbReference>
<gene>
    <name evidence="1" type="ordered locus">RB1872</name>
</gene>
<proteinExistence type="predicted"/>
<sequence>MFPTVYAVGETIRRLGAGGREGWGWRTARRCVVLRRNN</sequence>
<evidence type="ECO:0000313" key="2">
    <source>
        <dbReference type="Proteomes" id="UP000001025"/>
    </source>
</evidence>
<accession>Q7UWQ4</accession>
<protein>
    <submittedName>
        <fullName evidence="1">Uncharacterized protein</fullName>
    </submittedName>
</protein>
<organism evidence="1 2">
    <name type="scientific">Rhodopirellula baltica (strain DSM 10527 / NCIMB 13988 / SH1)</name>
    <dbReference type="NCBI Taxonomy" id="243090"/>
    <lineage>
        <taxon>Bacteria</taxon>
        <taxon>Pseudomonadati</taxon>
        <taxon>Planctomycetota</taxon>
        <taxon>Planctomycetia</taxon>
        <taxon>Pirellulales</taxon>
        <taxon>Pirellulaceae</taxon>
        <taxon>Rhodopirellula</taxon>
    </lineage>
</organism>
<dbReference type="EMBL" id="BX294136">
    <property type="protein sequence ID" value="CAD72308.1"/>
    <property type="molecule type" value="Genomic_DNA"/>
</dbReference>